<dbReference type="InterPro" id="IPR000225">
    <property type="entry name" value="Armadillo"/>
</dbReference>
<gene>
    <name evidence="6" type="ORF">JMJ35_000360</name>
</gene>
<accession>A0AA39RAU7</accession>
<feature type="compositionally biased region" description="Low complexity" evidence="4">
    <location>
        <begin position="416"/>
        <end position="435"/>
    </location>
</feature>
<evidence type="ECO:0000313" key="6">
    <source>
        <dbReference type="EMBL" id="KAK0517205.1"/>
    </source>
</evidence>
<sequence>MVKVGDPIPSVELVEGTPGNKVNLANELKGKDLIISVPTACNDDSFATFKKLALELFEDTLQEAKSSTCKKIISIMDKPQSSSSLPDMAWLAGPSEKHPLRYVGNLKVHDPKAYAMTQELLDKLDDVENAILNKTMDNLSGSLTISGISLNKSTTPKEPSQEEIDKAMDTISVKIALYVFIRHRCSGDRWDANPFFGYAYDRSDDSFALWLDIARRREAEFHMARPGLLLSFLCYSYTILVIFLVPQGIWSLFGLVGLYGYLLKHYHELLRSHEPDVREQAVWSLGNIAGDSPHCRDFGLNAGALRPLSALLGASRKLSMLRNATWTLSNFSRGKTPQPDWQRSSGRPLDGSPPAKGLGDRIADSGHESDPGDEVNAASVEPQERLGRNAGRPKAKTADELDAEMVDYFDANAANGTASAEATNGATAPATNGDAGMEETL</sequence>
<feature type="transmembrane region" description="Helical" evidence="5">
    <location>
        <begin position="235"/>
        <end position="262"/>
    </location>
</feature>
<reference evidence="6" key="1">
    <citation type="submission" date="2023-03" db="EMBL/GenBank/DDBJ databases">
        <title>Complete genome of Cladonia borealis.</title>
        <authorList>
            <person name="Park H."/>
        </authorList>
    </citation>
    <scope>NUCLEOTIDE SEQUENCE</scope>
    <source>
        <strain evidence="6">ANT050790</strain>
    </source>
</reference>
<dbReference type="PANTHER" id="PTHR23316">
    <property type="entry name" value="IMPORTIN ALPHA"/>
    <property type="match status" value="1"/>
</dbReference>
<dbReference type="Pfam" id="PF00514">
    <property type="entry name" value="Arm"/>
    <property type="match status" value="1"/>
</dbReference>
<dbReference type="Proteomes" id="UP001166286">
    <property type="component" value="Unassembled WGS sequence"/>
</dbReference>
<dbReference type="InterPro" id="IPR011989">
    <property type="entry name" value="ARM-like"/>
</dbReference>
<protein>
    <submittedName>
        <fullName evidence="6">Uncharacterized protein</fullName>
    </submittedName>
</protein>
<name>A0AA39RAU7_9LECA</name>
<keyword evidence="3" id="KW-0653">Protein transport</keyword>
<keyword evidence="5" id="KW-0812">Transmembrane</keyword>
<feature type="non-terminal residue" evidence="6">
    <location>
        <position position="441"/>
    </location>
</feature>
<dbReference type="EMBL" id="JAFEKC020000001">
    <property type="protein sequence ID" value="KAK0517205.1"/>
    <property type="molecule type" value="Genomic_DNA"/>
</dbReference>
<comment type="similarity">
    <text evidence="1">Belongs to the importin alpha family.</text>
</comment>
<dbReference type="AlphaFoldDB" id="A0AA39RAU7"/>
<evidence type="ECO:0000256" key="1">
    <source>
        <dbReference type="ARBA" id="ARBA00010394"/>
    </source>
</evidence>
<keyword evidence="7" id="KW-1185">Reference proteome</keyword>
<evidence type="ECO:0000256" key="2">
    <source>
        <dbReference type="ARBA" id="ARBA00022448"/>
    </source>
</evidence>
<feature type="region of interest" description="Disordered" evidence="4">
    <location>
        <begin position="416"/>
        <end position="441"/>
    </location>
</feature>
<dbReference type="Gene3D" id="3.40.30.10">
    <property type="entry name" value="Glutaredoxin"/>
    <property type="match status" value="1"/>
</dbReference>
<evidence type="ECO:0000313" key="7">
    <source>
        <dbReference type="Proteomes" id="UP001166286"/>
    </source>
</evidence>
<comment type="caution">
    <text evidence="6">The sequence shown here is derived from an EMBL/GenBank/DDBJ whole genome shotgun (WGS) entry which is preliminary data.</text>
</comment>
<evidence type="ECO:0000256" key="4">
    <source>
        <dbReference type="SAM" id="MobiDB-lite"/>
    </source>
</evidence>
<keyword evidence="2" id="KW-0813">Transport</keyword>
<dbReference type="SUPFAM" id="SSF48371">
    <property type="entry name" value="ARM repeat"/>
    <property type="match status" value="1"/>
</dbReference>
<feature type="compositionally biased region" description="Basic and acidic residues" evidence="4">
    <location>
        <begin position="358"/>
        <end position="370"/>
    </location>
</feature>
<keyword evidence="5" id="KW-0472">Membrane</keyword>
<feature type="compositionally biased region" description="Polar residues" evidence="4">
    <location>
        <begin position="331"/>
        <end position="345"/>
    </location>
</feature>
<evidence type="ECO:0000256" key="5">
    <source>
        <dbReference type="SAM" id="Phobius"/>
    </source>
</evidence>
<dbReference type="InterPro" id="IPR016024">
    <property type="entry name" value="ARM-type_fold"/>
</dbReference>
<proteinExistence type="inferred from homology"/>
<evidence type="ECO:0000256" key="3">
    <source>
        <dbReference type="ARBA" id="ARBA00022927"/>
    </source>
</evidence>
<feature type="region of interest" description="Disordered" evidence="4">
    <location>
        <begin position="331"/>
        <end position="399"/>
    </location>
</feature>
<dbReference type="Gene3D" id="1.25.10.10">
    <property type="entry name" value="Leucine-rich Repeat Variant"/>
    <property type="match status" value="1"/>
</dbReference>
<keyword evidence="5" id="KW-1133">Transmembrane helix</keyword>
<organism evidence="6 7">
    <name type="scientific">Cladonia borealis</name>
    <dbReference type="NCBI Taxonomy" id="184061"/>
    <lineage>
        <taxon>Eukaryota</taxon>
        <taxon>Fungi</taxon>
        <taxon>Dikarya</taxon>
        <taxon>Ascomycota</taxon>
        <taxon>Pezizomycotina</taxon>
        <taxon>Lecanoromycetes</taxon>
        <taxon>OSLEUM clade</taxon>
        <taxon>Lecanoromycetidae</taxon>
        <taxon>Lecanorales</taxon>
        <taxon>Lecanorineae</taxon>
        <taxon>Cladoniaceae</taxon>
        <taxon>Cladonia</taxon>
    </lineage>
</organism>
<dbReference type="GO" id="GO:0015031">
    <property type="term" value="P:protein transport"/>
    <property type="evidence" value="ECO:0007669"/>
    <property type="project" value="UniProtKB-KW"/>
</dbReference>